<feature type="transmembrane region" description="Helical" evidence="2">
    <location>
        <begin position="254"/>
        <end position="273"/>
    </location>
</feature>
<comment type="caution">
    <text evidence="4">The sequence shown here is derived from an EMBL/GenBank/DDBJ whole genome shotgun (WGS) entry which is preliminary data.</text>
</comment>
<feature type="transmembrane region" description="Helical" evidence="2">
    <location>
        <begin position="96"/>
        <end position="113"/>
    </location>
</feature>
<dbReference type="PANTHER" id="PTHR30590:SF2">
    <property type="entry name" value="INNER MEMBRANE PROTEIN"/>
    <property type="match status" value="1"/>
</dbReference>
<evidence type="ECO:0000256" key="1">
    <source>
        <dbReference type="SAM" id="MobiDB-lite"/>
    </source>
</evidence>
<feature type="compositionally biased region" description="Basic and acidic residues" evidence="1">
    <location>
        <begin position="26"/>
        <end position="35"/>
    </location>
</feature>
<gene>
    <name evidence="4" type="ORF">EA472_16965</name>
</gene>
<feature type="transmembrane region" description="Helical" evidence="2">
    <location>
        <begin position="323"/>
        <end position="349"/>
    </location>
</feature>
<feature type="compositionally biased region" description="Low complexity" evidence="1">
    <location>
        <begin position="7"/>
        <end position="22"/>
    </location>
</feature>
<organism evidence="4 5">
    <name type="scientific">Natrarchaeobius chitinivorans</name>
    <dbReference type="NCBI Taxonomy" id="1679083"/>
    <lineage>
        <taxon>Archaea</taxon>
        <taxon>Methanobacteriati</taxon>
        <taxon>Methanobacteriota</taxon>
        <taxon>Stenosarchaea group</taxon>
        <taxon>Halobacteria</taxon>
        <taxon>Halobacteriales</taxon>
        <taxon>Natrialbaceae</taxon>
        <taxon>Natrarchaeobius</taxon>
    </lineage>
</organism>
<dbReference type="OrthoDB" id="268997at2157"/>
<feature type="transmembrane region" description="Helical" evidence="2">
    <location>
        <begin position="149"/>
        <end position="166"/>
    </location>
</feature>
<feature type="transmembrane region" description="Helical" evidence="2">
    <location>
        <begin position="361"/>
        <end position="379"/>
    </location>
</feature>
<feature type="domain" description="DUF418" evidence="3">
    <location>
        <begin position="267"/>
        <end position="428"/>
    </location>
</feature>
<keyword evidence="5" id="KW-1185">Reference proteome</keyword>
<evidence type="ECO:0000259" key="3">
    <source>
        <dbReference type="Pfam" id="PF04235"/>
    </source>
</evidence>
<reference evidence="4 5" key="1">
    <citation type="submission" date="2018-10" db="EMBL/GenBank/DDBJ databases">
        <title>Natrarchaeobius chitinivorans gen. nov., sp. nov., and Natrarchaeobius haloalkaliphilus sp. nov., alkaliphilic, chitin-utilizing haloarchaea from hypersaline alkaline lakes.</title>
        <authorList>
            <person name="Sorokin D.Y."/>
            <person name="Elcheninov A.G."/>
            <person name="Kostrikina N.A."/>
            <person name="Bale N.J."/>
            <person name="Sinninghe Damste J.S."/>
            <person name="Khijniak T.V."/>
            <person name="Kublanov I.V."/>
            <person name="Toshchakov S.V."/>
        </authorList>
    </citation>
    <scope>NUCLEOTIDE SEQUENCE [LARGE SCALE GENOMIC DNA]</scope>
    <source>
        <strain evidence="4 5">AArcht7</strain>
    </source>
</reference>
<dbReference type="InterPro" id="IPR007349">
    <property type="entry name" value="DUF418"/>
</dbReference>
<keyword evidence="2" id="KW-0472">Membrane</keyword>
<dbReference type="Pfam" id="PF04235">
    <property type="entry name" value="DUF418"/>
    <property type="match status" value="1"/>
</dbReference>
<dbReference type="AlphaFoldDB" id="A0A3N6MMN8"/>
<feature type="transmembrane region" description="Helical" evidence="2">
    <location>
        <begin position="125"/>
        <end position="143"/>
    </location>
</feature>
<sequence>MLSESPATADATAGDADGTNATSLEFEDRPGPTDPDDRIESLDVLRGFALLGILVINIWLFALPVIGWLDPTRYGDLSGGNYLAWFVSHVFFERKFVTLFTFLFGAGIVLFTESKERKGQPALRLHFRRGFWLLLIGLGHAYLLWYGDILVAYALCGFVLVFVRNWRPKRLLALGLVMFALPSLLYLAMGAGYVMVDADAQAEIESQLLAAYGADEGAIDEEIAAYRGSWSDQMEHRAPIVFGAQTFGFAFETFWLYGGLIVIGMALYKWGVLSNERSTQFYRRLFVVGALSGLALILSGVAYRELVGWETGRVLLLAGQFNYWGSLLLALAYVSGIVLCCRAAAGGYVTGALSAVGRTAFSNYLLQTVLATTIFYGHGLGLFGQLSRVELLGVVVVIWAIQVPLSVAWLNRYRFGPVEWLWRTLTYGERQPMRLER</sequence>
<accession>A0A3N6MMN8</accession>
<feature type="transmembrane region" description="Helical" evidence="2">
    <location>
        <begin position="391"/>
        <end position="410"/>
    </location>
</feature>
<evidence type="ECO:0000313" key="5">
    <source>
        <dbReference type="Proteomes" id="UP000281431"/>
    </source>
</evidence>
<name>A0A3N6MMN8_NATCH</name>
<dbReference type="Proteomes" id="UP000281431">
    <property type="component" value="Unassembled WGS sequence"/>
</dbReference>
<feature type="transmembrane region" description="Helical" evidence="2">
    <location>
        <begin position="285"/>
        <end position="303"/>
    </location>
</feature>
<proteinExistence type="predicted"/>
<evidence type="ECO:0000256" key="2">
    <source>
        <dbReference type="SAM" id="Phobius"/>
    </source>
</evidence>
<feature type="region of interest" description="Disordered" evidence="1">
    <location>
        <begin position="1"/>
        <end position="35"/>
    </location>
</feature>
<dbReference type="InterPro" id="IPR052529">
    <property type="entry name" value="Bact_Transport_Assoc"/>
</dbReference>
<dbReference type="PANTHER" id="PTHR30590">
    <property type="entry name" value="INNER MEMBRANE PROTEIN"/>
    <property type="match status" value="1"/>
</dbReference>
<evidence type="ECO:0000313" key="4">
    <source>
        <dbReference type="EMBL" id="RQG98680.1"/>
    </source>
</evidence>
<protein>
    <submittedName>
        <fullName evidence="4">DUF418 domain-containing protein</fullName>
    </submittedName>
</protein>
<dbReference type="EMBL" id="REFZ01000013">
    <property type="protein sequence ID" value="RQG98680.1"/>
    <property type="molecule type" value="Genomic_DNA"/>
</dbReference>
<feature type="transmembrane region" description="Helical" evidence="2">
    <location>
        <begin position="48"/>
        <end position="69"/>
    </location>
</feature>
<keyword evidence="2" id="KW-0812">Transmembrane</keyword>
<keyword evidence="2" id="KW-1133">Transmembrane helix</keyword>
<feature type="transmembrane region" description="Helical" evidence="2">
    <location>
        <begin position="173"/>
        <end position="196"/>
    </location>
</feature>